<dbReference type="AlphaFoldDB" id="A0A6J7S779"/>
<evidence type="ECO:0000313" key="1">
    <source>
        <dbReference type="EMBL" id="CAB5037053.1"/>
    </source>
</evidence>
<name>A0A6J7S779_9ZZZZ</name>
<protein>
    <submittedName>
        <fullName evidence="1">Unannotated protein</fullName>
    </submittedName>
</protein>
<dbReference type="EMBL" id="CAFBPW010000166">
    <property type="protein sequence ID" value="CAB5037053.1"/>
    <property type="molecule type" value="Genomic_DNA"/>
</dbReference>
<proteinExistence type="predicted"/>
<gene>
    <name evidence="1" type="ORF">UFOPK4173_01329</name>
</gene>
<sequence>MFGYFSLGPLGKEVLRALSKDLCSPPDEEIQLAVLRSRYCNLVCKIRFLEPVIGNKLIRAYRLNPKERQVKTHRIWVVGVQR</sequence>
<organism evidence="1">
    <name type="scientific">freshwater metagenome</name>
    <dbReference type="NCBI Taxonomy" id="449393"/>
    <lineage>
        <taxon>unclassified sequences</taxon>
        <taxon>metagenomes</taxon>
        <taxon>ecological metagenomes</taxon>
    </lineage>
</organism>
<reference evidence="1" key="1">
    <citation type="submission" date="2020-05" db="EMBL/GenBank/DDBJ databases">
        <authorList>
            <person name="Chiriac C."/>
            <person name="Salcher M."/>
            <person name="Ghai R."/>
            <person name="Kavagutti S V."/>
        </authorList>
    </citation>
    <scope>NUCLEOTIDE SEQUENCE</scope>
</reference>
<accession>A0A6J7S779</accession>